<dbReference type="Proteomes" id="UP000030108">
    <property type="component" value="Unassembled WGS sequence"/>
</dbReference>
<accession>X8JD82</accession>
<name>X8JD82_9AGAM</name>
<comment type="caution">
    <text evidence="1">The sequence shown here is derived from an EMBL/GenBank/DDBJ whole genome shotgun (WGS) entry which is preliminary data.</text>
</comment>
<gene>
    <name evidence="1" type="ORF">RSOL_403700</name>
</gene>
<dbReference type="AlphaFoldDB" id="X8JD82"/>
<evidence type="ECO:0000313" key="1">
    <source>
        <dbReference type="EMBL" id="EUC61629.1"/>
    </source>
</evidence>
<organism evidence="1 2">
    <name type="scientific">Rhizoctonia solani AG-3 Rhs1AP</name>
    <dbReference type="NCBI Taxonomy" id="1086054"/>
    <lineage>
        <taxon>Eukaryota</taxon>
        <taxon>Fungi</taxon>
        <taxon>Dikarya</taxon>
        <taxon>Basidiomycota</taxon>
        <taxon>Agaricomycotina</taxon>
        <taxon>Agaricomycetes</taxon>
        <taxon>Cantharellales</taxon>
        <taxon>Ceratobasidiaceae</taxon>
        <taxon>Rhizoctonia</taxon>
    </lineage>
</organism>
<reference evidence="2" key="1">
    <citation type="journal article" date="2014" name="Genome Announc.">
        <title>Draft genome sequence of the plant-pathogenic soil fungus Rhizoctonia solani anastomosis group 3 strain Rhs1AP.</title>
        <authorList>
            <person name="Cubeta M.A."/>
            <person name="Thomas E."/>
            <person name="Dean R.A."/>
            <person name="Jabaji S."/>
            <person name="Neate S.M."/>
            <person name="Tavantzis S."/>
            <person name="Toda T."/>
            <person name="Vilgalys R."/>
            <person name="Bharathan N."/>
            <person name="Fedorova-Abrams N."/>
            <person name="Pakala S.B."/>
            <person name="Pakala S.M."/>
            <person name="Zafar N."/>
            <person name="Joardar V."/>
            <person name="Losada L."/>
            <person name="Nierman W.C."/>
        </authorList>
    </citation>
    <scope>NUCLEOTIDE SEQUENCE [LARGE SCALE GENOMIC DNA]</scope>
    <source>
        <strain evidence="2">AG-3</strain>
    </source>
</reference>
<evidence type="ECO:0000313" key="2">
    <source>
        <dbReference type="Proteomes" id="UP000030108"/>
    </source>
</evidence>
<dbReference type="EMBL" id="JATN01000319">
    <property type="protein sequence ID" value="EUC61629.1"/>
    <property type="molecule type" value="Genomic_DNA"/>
</dbReference>
<proteinExistence type="predicted"/>
<sequence length="169" mass="19026">MAELIVWKLAWEISPAWRCTATTEFSFWSWQQEEGDQALDLPALMIDGSNDETGTDGEDANSDTEILVADISMVSNASTLHLGNAHYRACDVALFYTHLPLNFSVMPDLPMLGFPEPSYVFPKLPFTLIEVKRNGSHQLEEEGWRKQVQKQVQDAQSQLGEQVVGLCYM</sequence>
<protein>
    <submittedName>
        <fullName evidence="1">Uncharacterized protein</fullName>
    </submittedName>
</protein>
<feature type="non-terminal residue" evidence="1">
    <location>
        <position position="169"/>
    </location>
</feature>